<evidence type="ECO:0000256" key="3">
    <source>
        <dbReference type="PROSITE-ProRule" id="PRU00221"/>
    </source>
</evidence>
<dbReference type="Gene3D" id="3.40.50.300">
    <property type="entry name" value="P-loop containing nucleotide triphosphate hydrolases"/>
    <property type="match status" value="1"/>
</dbReference>
<feature type="region of interest" description="Disordered" evidence="4">
    <location>
        <begin position="1310"/>
        <end position="1343"/>
    </location>
</feature>
<feature type="compositionally biased region" description="Acidic residues" evidence="4">
    <location>
        <begin position="1318"/>
        <end position="1339"/>
    </location>
</feature>
<feature type="repeat" description="WD" evidence="3">
    <location>
        <begin position="930"/>
        <end position="971"/>
    </location>
</feature>
<dbReference type="PROSITE" id="PS50294">
    <property type="entry name" value="WD_REPEATS_REGION"/>
    <property type="match status" value="1"/>
</dbReference>
<dbReference type="PROSITE" id="PS50082">
    <property type="entry name" value="WD_REPEATS_2"/>
    <property type="match status" value="2"/>
</dbReference>
<evidence type="ECO:0000259" key="5">
    <source>
        <dbReference type="PROSITE" id="PS50837"/>
    </source>
</evidence>
<dbReference type="PROSITE" id="PS50837">
    <property type="entry name" value="NACHT"/>
    <property type="match status" value="1"/>
</dbReference>
<keyword evidence="1 3" id="KW-0853">WD repeat</keyword>
<dbReference type="Proteomes" id="UP000694865">
    <property type="component" value="Unplaced"/>
</dbReference>
<feature type="domain" description="NACHT" evidence="5">
    <location>
        <begin position="398"/>
        <end position="531"/>
    </location>
</feature>
<dbReference type="PROSITE" id="PS00678">
    <property type="entry name" value="WD_REPEATS_1"/>
    <property type="match status" value="2"/>
</dbReference>
<gene>
    <name evidence="7" type="primary">LOC100368100</name>
</gene>
<dbReference type="InterPro" id="IPR052752">
    <property type="entry name" value="NACHT-WD_repeat"/>
</dbReference>
<keyword evidence="2" id="KW-0677">Repeat</keyword>
<dbReference type="InterPro" id="IPR019775">
    <property type="entry name" value="WD40_repeat_CS"/>
</dbReference>
<dbReference type="InterPro" id="IPR001680">
    <property type="entry name" value="WD40_rpt"/>
</dbReference>
<proteinExistence type="predicted"/>
<keyword evidence="6" id="KW-1185">Reference proteome</keyword>
<dbReference type="GeneID" id="100368100"/>
<evidence type="ECO:0000313" key="6">
    <source>
        <dbReference type="Proteomes" id="UP000694865"/>
    </source>
</evidence>
<name>A0ABM0H122_SACKO</name>
<dbReference type="InterPro" id="IPR007111">
    <property type="entry name" value="NACHT_NTPase"/>
</dbReference>
<dbReference type="InterPro" id="IPR015943">
    <property type="entry name" value="WD40/YVTN_repeat-like_dom_sf"/>
</dbReference>
<evidence type="ECO:0000256" key="4">
    <source>
        <dbReference type="SAM" id="MobiDB-lite"/>
    </source>
</evidence>
<evidence type="ECO:0000313" key="7">
    <source>
        <dbReference type="RefSeq" id="XP_002741812.1"/>
    </source>
</evidence>
<dbReference type="Pfam" id="PF05729">
    <property type="entry name" value="NACHT"/>
    <property type="match status" value="1"/>
</dbReference>
<dbReference type="RefSeq" id="XP_002741812.1">
    <property type="nucleotide sequence ID" value="XM_002741766.1"/>
</dbReference>
<organism evidence="6 7">
    <name type="scientific">Saccoglossus kowalevskii</name>
    <name type="common">Acorn worm</name>
    <dbReference type="NCBI Taxonomy" id="10224"/>
    <lineage>
        <taxon>Eukaryota</taxon>
        <taxon>Metazoa</taxon>
        <taxon>Hemichordata</taxon>
        <taxon>Enteropneusta</taxon>
        <taxon>Harrimaniidae</taxon>
        <taxon>Saccoglossus</taxon>
    </lineage>
</organism>
<dbReference type="InterPro" id="IPR036322">
    <property type="entry name" value="WD40_repeat_dom_sf"/>
</dbReference>
<reference evidence="7" key="1">
    <citation type="submission" date="2025-08" db="UniProtKB">
        <authorList>
            <consortium name="RefSeq"/>
        </authorList>
    </citation>
    <scope>IDENTIFICATION</scope>
    <source>
        <tissue evidence="7">Testes</tissue>
    </source>
</reference>
<dbReference type="PANTHER" id="PTHR19871:SF14">
    <property type="entry name" value="DUF4062 DOMAIN-CONTAINING PROTEIN"/>
    <property type="match status" value="1"/>
</dbReference>
<evidence type="ECO:0000256" key="2">
    <source>
        <dbReference type="ARBA" id="ARBA00022737"/>
    </source>
</evidence>
<dbReference type="SUPFAM" id="SSF50978">
    <property type="entry name" value="WD40 repeat-like"/>
    <property type="match status" value="1"/>
</dbReference>
<dbReference type="Gene3D" id="2.130.10.10">
    <property type="entry name" value="YVTN repeat-like/Quinoprotein amine dehydrogenase"/>
    <property type="match status" value="2"/>
</dbReference>
<dbReference type="Pfam" id="PF25469">
    <property type="entry name" value="WHD_NWD1"/>
    <property type="match status" value="1"/>
</dbReference>
<protein>
    <submittedName>
        <fullName evidence="7">Leucine-rich repeat and WD repeat-containing protein KIAA1239-like</fullName>
    </submittedName>
</protein>
<dbReference type="Pfam" id="PF00400">
    <property type="entry name" value="WD40"/>
    <property type="match status" value="3"/>
</dbReference>
<dbReference type="InterPro" id="IPR057588">
    <property type="entry name" value="NWD1/2-like_WH"/>
</dbReference>
<sequence length="1355" mass="155181">MATKDAELLLFGKVGDTLPPLRSRVVRIFTSSTFTDTSVERNALMSEIYPKIKDYCKTNYGLEFQVVDMRWGVRDEATDDHMTSQLCMNEIKACQKLSTGPNFVTFLCQKYGYRPFPPKIPADEFEAMRDVLNGDGKSVDILNDWFQKDANAVPPIYILQPISSKLIHFNDNDHPDKMTEDRNKWWEIFETLQAQLRDAAATCLKNGKFNAQQEAKYKISVTHDEVVHGILGQNTDKKEDHCVCFVRKFQDLESKSDNKEAKNFIDINWEDGKVDEEAKQLLTQLRDEQVPASLNKTNVVISSLNNWSEKGVDLDIPEHKQYLEKFLKTFYETIVELIERAVEKDKSHISNHPMYEEILQHLEFCKVKCQSFHGRGDLLLNIKNYIQERISGNSQNASPMIVYGESGSGKTSLVAKAAFQSATEWFGQGKSAVILRFLGTTPASTGVRQLIKSVCQQILTIYGHGDTKLPDDYFQVVRWFSKVLRYATHDKPLVIFLDSLDQLSAAEGAHRMAWLPKYLPPHVAILVSTLPKEHGILNTLQNILPSMEGAVEVKQLSVEESMHIIQSWLQSEKRTTNSEQQGIISTAIQQCSLPLFLKLLFDQASSWQSYLPSSKINVQPSVKGMIAVIFDRLEEYHGKALVSHALSYMTISQNGIGEAELEDLLSLDDEVLQDVYAYWLPPTRRIPPLLWTRIRADINDYLVEREAEGSRVIFWYHRQFIEAAAERYLHDAEFVKRLHIMCAQYFLGNWSGGKKKPFHYTSEQMNKFNKTRKEDEEDRKVAPQPYIFQAGSGATQYNVRKLEQLPYHLIHSNDVKKLKEHTLCNYEFILNKLMGMNLAEVLQDFTMAIAKYEDDDDIQMVSDTIRVGSSALRENPYHLIFEIIGRLKDSKSPHLIKLVSDAEKATTDQLALVPYNQCYPAPGGLLRTQLIGHTDEVLAVATTFDGRYLISGSRDTTAIVWELESSSIHHTLKGQHKSPISDLVITPDDLMVITYCYTTEQEDDRSTEINVWNIETGEHFLKLEGHSSQGTRPIRYTPDSKFAVSDMYDERVEGCTYVREYYFIVWSLENGRPLYQRVEAHKDTINDIAVARSQQGRYLVVTCGHDEDPGIKIWDLLSGQHLTEIIDRSKLQHTACNAMGVSSNGRYVGFHFHRHAILDVYTDEFMYLTKEDCSSAQEVKFLYNDTEIFFKDYRSDYYYQYNVEAKTISRSGWFSGRVGGYMEKLFFTEDWKIIVSKNENADAGEVWKASKEKIGDGNDPCQHLCRLPHTKQVNDMCFVNIPQSTLAITGSSDNSIKVWNLDYLRRMQKKSEVKKGEGDDDDEDDDDEDDDSDHDDDANETYAERSLISDVLFIV</sequence>
<dbReference type="Gene3D" id="1.25.40.370">
    <property type="match status" value="1"/>
</dbReference>
<dbReference type="PANTHER" id="PTHR19871">
    <property type="entry name" value="BETA TRANSDUCIN-RELATED PROTEIN"/>
    <property type="match status" value="1"/>
</dbReference>
<dbReference type="SUPFAM" id="SSF52540">
    <property type="entry name" value="P-loop containing nucleoside triphosphate hydrolases"/>
    <property type="match status" value="1"/>
</dbReference>
<accession>A0ABM0H122</accession>
<feature type="repeat" description="WD" evidence="3">
    <location>
        <begin position="1282"/>
        <end position="1309"/>
    </location>
</feature>
<dbReference type="InterPro" id="IPR027417">
    <property type="entry name" value="P-loop_NTPase"/>
</dbReference>
<dbReference type="SMART" id="SM00320">
    <property type="entry name" value="WD40"/>
    <property type="match status" value="4"/>
</dbReference>
<evidence type="ECO:0000256" key="1">
    <source>
        <dbReference type="ARBA" id="ARBA00022574"/>
    </source>
</evidence>